<feature type="region of interest" description="Disordered" evidence="2">
    <location>
        <begin position="1"/>
        <end position="193"/>
    </location>
</feature>
<gene>
    <name evidence="4" type="ORF">RIF29_41518</name>
</gene>
<protein>
    <recommendedName>
        <fullName evidence="3">Glabrous enhancer-binding protein-like DBD domain-containing protein</fullName>
    </recommendedName>
</protein>
<dbReference type="InterPro" id="IPR007592">
    <property type="entry name" value="GEBP"/>
</dbReference>
<feature type="region of interest" description="Disordered" evidence="2">
    <location>
        <begin position="298"/>
        <end position="320"/>
    </location>
</feature>
<sequence length="422" mass="46534">MAKKQTKKPTSPVDDPPNASSSSSQDQQPDSSSSEDDDSPPNNKNQQQKQDEEEASSSEEEQESEDDEEEEEDDDDTEEQVEKTASKNPPSSNPKPPTSSETETESEAESPSASAFKIKPLASVPMDQSTPVSKPSKRHADANGHVIVAKRAKKNTKGKDSATTADASASNDDEEEEEVEGGKKSSAADSKNLPFQRIFSEEDDIAILKGMVEFQSNTGADPFKHVVAFCNFVKKSLSVEPTSNQLKQKIIRLKRKFEVNVGKGKNGKAPSFFKLHDREAFELSKKVWGNAANGVEKARSNGKAAKGALKKEGRGGRAKPKQEVKLLMDSKEDDDSIEVEEEEEGVKMDINQKPVIESRDYHVSFQSVVMQGMELVGATERKMFDIELEELQVAEFEQAVRYLELVANQARVAYEAFKSSKH</sequence>
<evidence type="ECO:0000256" key="1">
    <source>
        <dbReference type="ARBA" id="ARBA00010820"/>
    </source>
</evidence>
<evidence type="ECO:0000256" key="2">
    <source>
        <dbReference type="SAM" id="MobiDB-lite"/>
    </source>
</evidence>
<feature type="domain" description="Glabrous enhancer-binding protein-like DBD" evidence="3">
    <location>
        <begin position="195"/>
        <end position="289"/>
    </location>
</feature>
<dbReference type="InterPro" id="IPR053932">
    <property type="entry name" value="GeBP-like_DBD"/>
</dbReference>
<feature type="compositionally biased region" description="Acidic residues" evidence="2">
    <location>
        <begin position="51"/>
        <end position="79"/>
    </location>
</feature>
<dbReference type="GO" id="GO:0006355">
    <property type="term" value="P:regulation of DNA-templated transcription"/>
    <property type="evidence" value="ECO:0007669"/>
    <property type="project" value="InterPro"/>
</dbReference>
<comment type="similarity">
    <text evidence="1">Belongs to the GeBP family.</text>
</comment>
<feature type="compositionally biased region" description="Basic and acidic residues" evidence="2">
    <location>
        <begin position="309"/>
        <end position="320"/>
    </location>
</feature>
<evidence type="ECO:0000313" key="4">
    <source>
        <dbReference type="EMBL" id="KAK7246648.1"/>
    </source>
</evidence>
<reference evidence="4 5" key="1">
    <citation type="submission" date="2024-01" db="EMBL/GenBank/DDBJ databases">
        <title>The genomes of 5 underutilized Papilionoideae crops provide insights into root nodulation and disease resistanc.</title>
        <authorList>
            <person name="Yuan L."/>
        </authorList>
    </citation>
    <scope>NUCLEOTIDE SEQUENCE [LARGE SCALE GENOMIC DNA]</scope>
    <source>
        <strain evidence="4">ZHUSHIDOU_FW_LH</strain>
        <tissue evidence="4">Leaf</tissue>
    </source>
</reference>
<dbReference type="Pfam" id="PF04504">
    <property type="entry name" value="GeBP-like_DBD"/>
    <property type="match status" value="1"/>
</dbReference>
<accession>A0AAN9HVD4</accession>
<keyword evidence="5" id="KW-1185">Reference proteome</keyword>
<dbReference type="Proteomes" id="UP001372338">
    <property type="component" value="Unassembled WGS sequence"/>
</dbReference>
<dbReference type="AlphaFoldDB" id="A0AAN9HVD4"/>
<name>A0AAN9HVD4_CROPI</name>
<organism evidence="4 5">
    <name type="scientific">Crotalaria pallida</name>
    <name type="common">Smooth rattlebox</name>
    <name type="synonym">Crotalaria striata</name>
    <dbReference type="NCBI Taxonomy" id="3830"/>
    <lineage>
        <taxon>Eukaryota</taxon>
        <taxon>Viridiplantae</taxon>
        <taxon>Streptophyta</taxon>
        <taxon>Embryophyta</taxon>
        <taxon>Tracheophyta</taxon>
        <taxon>Spermatophyta</taxon>
        <taxon>Magnoliopsida</taxon>
        <taxon>eudicotyledons</taxon>
        <taxon>Gunneridae</taxon>
        <taxon>Pentapetalae</taxon>
        <taxon>rosids</taxon>
        <taxon>fabids</taxon>
        <taxon>Fabales</taxon>
        <taxon>Fabaceae</taxon>
        <taxon>Papilionoideae</taxon>
        <taxon>50 kb inversion clade</taxon>
        <taxon>genistoids sensu lato</taxon>
        <taxon>core genistoids</taxon>
        <taxon>Crotalarieae</taxon>
        <taxon>Crotalaria</taxon>
    </lineage>
</organism>
<feature type="compositionally biased region" description="Low complexity" evidence="2">
    <location>
        <begin position="161"/>
        <end position="170"/>
    </location>
</feature>
<feature type="compositionally biased region" description="Low complexity" evidence="2">
    <location>
        <begin position="11"/>
        <end position="32"/>
    </location>
</feature>
<evidence type="ECO:0000313" key="5">
    <source>
        <dbReference type="Proteomes" id="UP001372338"/>
    </source>
</evidence>
<comment type="caution">
    <text evidence="4">The sequence shown here is derived from an EMBL/GenBank/DDBJ whole genome shotgun (WGS) entry which is preliminary data.</text>
</comment>
<dbReference type="GO" id="GO:0005634">
    <property type="term" value="C:nucleus"/>
    <property type="evidence" value="ECO:0007669"/>
    <property type="project" value="TreeGrafter"/>
</dbReference>
<proteinExistence type="inferred from homology"/>
<dbReference type="PANTHER" id="PTHR31662:SF33">
    <property type="entry name" value="DNA-BINDING STOREKEEPER PROTEIN TRANSCRIPTIONAL REGULATOR-LIKE PROTEIN"/>
    <property type="match status" value="1"/>
</dbReference>
<evidence type="ECO:0000259" key="3">
    <source>
        <dbReference type="Pfam" id="PF04504"/>
    </source>
</evidence>
<dbReference type="PANTHER" id="PTHR31662">
    <property type="entry name" value="BNAANNG10740D PROTEIN-RELATED"/>
    <property type="match status" value="1"/>
</dbReference>
<dbReference type="EMBL" id="JAYWIO010000008">
    <property type="protein sequence ID" value="KAK7246648.1"/>
    <property type="molecule type" value="Genomic_DNA"/>
</dbReference>